<dbReference type="SUPFAM" id="SSF52096">
    <property type="entry name" value="ClpP/crotonase"/>
    <property type="match status" value="1"/>
</dbReference>
<comment type="caution">
    <text evidence="1">The sequence shown here is derived from an EMBL/GenBank/DDBJ whole genome shotgun (WGS) entry which is preliminary data.</text>
</comment>
<dbReference type="GO" id="GO:0005739">
    <property type="term" value="C:mitochondrion"/>
    <property type="evidence" value="ECO:0007669"/>
    <property type="project" value="TreeGrafter"/>
</dbReference>
<protein>
    <submittedName>
        <fullName evidence="1">Mitochondrial enoyl-CoA hydratase (Crotonase)</fullName>
    </submittedName>
</protein>
<dbReference type="Pfam" id="PF00378">
    <property type="entry name" value="ECH_1"/>
    <property type="match status" value="1"/>
</dbReference>
<dbReference type="PANTHER" id="PTHR11941">
    <property type="entry name" value="ENOYL-COA HYDRATASE-RELATED"/>
    <property type="match status" value="1"/>
</dbReference>
<sequence length="263" mass="28156">MSVRAAIKNGVVTLTLSNPGKLNCLTDAMGKQFASIVASISHSGRLHDEAVRAVVLTGEDPAFSSGGDMDFLKERIRTPFQENVKTMRSFYGQFLSMRSLRVPLIAAVNGVAIGAGLCLACAADIRIVEKNTRLGLTFTSLGLHAGMGATHILPRVVRRDVAMYLLQTGAVISGQEALDYGLALKVVEGSQNVVREAQAMGEQIAKGGPDSVGMVTQTLRMQVDGDGLEQALEREAVCQATSYASQEYAERLQATINRISQKK</sequence>
<name>A0A8K0AIJ0_ANDGO</name>
<dbReference type="Proteomes" id="UP000799049">
    <property type="component" value="Unassembled WGS sequence"/>
</dbReference>
<dbReference type="AlphaFoldDB" id="A0A8K0AIJ0"/>
<dbReference type="OrthoDB" id="2139957at2759"/>
<dbReference type="PANTHER" id="PTHR11941:SF173">
    <property type="entry name" value="3-HYDROXYBUTYRYL-COA DEHYDRATASE-LIKE PROTEIN, MITOCHONDRIAL"/>
    <property type="match status" value="1"/>
</dbReference>
<proteinExistence type="predicted"/>
<evidence type="ECO:0000313" key="2">
    <source>
        <dbReference type="Proteomes" id="UP000799049"/>
    </source>
</evidence>
<dbReference type="GO" id="GO:0006635">
    <property type="term" value="P:fatty acid beta-oxidation"/>
    <property type="evidence" value="ECO:0007669"/>
    <property type="project" value="TreeGrafter"/>
</dbReference>
<organism evidence="1 2">
    <name type="scientific">Andalucia godoyi</name>
    <name type="common">Flagellate</name>
    <dbReference type="NCBI Taxonomy" id="505711"/>
    <lineage>
        <taxon>Eukaryota</taxon>
        <taxon>Discoba</taxon>
        <taxon>Jakobida</taxon>
        <taxon>Andalucina</taxon>
        <taxon>Andaluciidae</taxon>
        <taxon>Andalucia</taxon>
    </lineage>
</organism>
<dbReference type="EMBL" id="VRVR01000022">
    <property type="protein sequence ID" value="KAF0852670.1"/>
    <property type="molecule type" value="Genomic_DNA"/>
</dbReference>
<dbReference type="Gene3D" id="3.90.226.10">
    <property type="entry name" value="2-enoyl-CoA Hydratase, Chain A, domain 1"/>
    <property type="match status" value="1"/>
</dbReference>
<dbReference type="InterPro" id="IPR001753">
    <property type="entry name" value="Enoyl-CoA_hydra/iso"/>
</dbReference>
<reference evidence="1" key="1">
    <citation type="submission" date="2019-09" db="EMBL/GenBank/DDBJ databases">
        <title>The Mitochondrial Proteome of the Jakobid, Andalucia godoyi, a Protist With the Most Gene-Rich and Bacteria-Like Mitochondrial Genome.</title>
        <authorList>
            <person name="Gray M.W."/>
            <person name="Burger G."/>
            <person name="Derelle R."/>
            <person name="Klimes V."/>
            <person name="Leger M."/>
            <person name="Sarrasin M."/>
            <person name="Vlcek C."/>
            <person name="Roger A.J."/>
            <person name="Elias M."/>
            <person name="Lang B.F."/>
        </authorList>
    </citation>
    <scope>NUCLEOTIDE SEQUENCE</scope>
    <source>
        <strain evidence="1">And28</strain>
    </source>
</reference>
<dbReference type="CDD" id="cd06558">
    <property type="entry name" value="crotonase-like"/>
    <property type="match status" value="1"/>
</dbReference>
<accession>A0A8K0AIJ0</accession>
<keyword evidence="2" id="KW-1185">Reference proteome</keyword>
<evidence type="ECO:0000313" key="1">
    <source>
        <dbReference type="EMBL" id="KAF0852670.1"/>
    </source>
</evidence>
<dbReference type="InterPro" id="IPR029045">
    <property type="entry name" value="ClpP/crotonase-like_dom_sf"/>
</dbReference>
<gene>
    <name evidence="1" type="ORF">ANDGO_06365</name>
</gene>